<reference evidence="2" key="1">
    <citation type="journal article" date="2016" name="Nature">
        <title>Genome evolution in the allotetraploid frog Xenopus laevis.</title>
        <authorList>
            <person name="Session A.M."/>
            <person name="Uno Y."/>
            <person name="Kwon T."/>
            <person name="Chapman J.A."/>
            <person name="Toyoda A."/>
            <person name="Takahashi S."/>
            <person name="Fukui A."/>
            <person name="Hikosaka A."/>
            <person name="Suzuki A."/>
            <person name="Kondo M."/>
            <person name="van Heeringen S.J."/>
            <person name="Quigley I."/>
            <person name="Heinz S."/>
            <person name="Ogino H."/>
            <person name="Ochi H."/>
            <person name="Hellsten U."/>
            <person name="Lyons J.B."/>
            <person name="Simakov O."/>
            <person name="Putnam N."/>
            <person name="Stites J."/>
            <person name="Kuroki Y."/>
            <person name="Tanaka T."/>
            <person name="Michiue T."/>
            <person name="Watanabe M."/>
            <person name="Bogdanovic O."/>
            <person name="Lister R."/>
            <person name="Georgiou G."/>
            <person name="Paranjpe S.S."/>
            <person name="van Kruijsbergen I."/>
            <person name="Shu S."/>
            <person name="Carlson J."/>
            <person name="Kinoshita T."/>
            <person name="Ohta Y."/>
            <person name="Mawaribuchi S."/>
            <person name="Jenkins J."/>
            <person name="Grimwood J."/>
            <person name="Schmutz J."/>
            <person name="Mitros T."/>
            <person name="Mozaffari S.V."/>
            <person name="Suzuki Y."/>
            <person name="Haramoto Y."/>
            <person name="Yamamoto T.S."/>
            <person name="Takagi C."/>
            <person name="Heald R."/>
            <person name="Miller K."/>
            <person name="Haudenschild C."/>
            <person name="Kitzman J."/>
            <person name="Nakayama T."/>
            <person name="Izutsu Y."/>
            <person name="Robert J."/>
            <person name="Fortriede J."/>
            <person name="Burns K."/>
            <person name="Lotay V."/>
            <person name="Karimi K."/>
            <person name="Yasuoka Y."/>
            <person name="Dichmann D.S."/>
            <person name="Flajnik M.F."/>
            <person name="Houston D.W."/>
            <person name="Shendure J."/>
            <person name="DuPasquier L."/>
            <person name="Vize P.D."/>
            <person name="Zorn A.M."/>
            <person name="Ito M."/>
            <person name="Marcotte E.M."/>
            <person name="Wallingford J.B."/>
            <person name="Ito Y."/>
            <person name="Asashima M."/>
            <person name="Ueno N."/>
            <person name="Matsuda Y."/>
            <person name="Veenstra G.J."/>
            <person name="Fujiyama A."/>
            <person name="Harland R.M."/>
            <person name="Taira M."/>
            <person name="Rokhsar D.S."/>
        </authorList>
    </citation>
    <scope>NUCLEOTIDE SEQUENCE [LARGE SCALE GENOMIC DNA]</scope>
    <source>
        <strain evidence="2">J</strain>
    </source>
</reference>
<evidence type="ECO:0000313" key="2">
    <source>
        <dbReference type="Proteomes" id="UP000694892"/>
    </source>
</evidence>
<organism evidence="1 2">
    <name type="scientific">Xenopus laevis</name>
    <name type="common">African clawed frog</name>
    <dbReference type="NCBI Taxonomy" id="8355"/>
    <lineage>
        <taxon>Eukaryota</taxon>
        <taxon>Metazoa</taxon>
        <taxon>Chordata</taxon>
        <taxon>Craniata</taxon>
        <taxon>Vertebrata</taxon>
        <taxon>Euteleostomi</taxon>
        <taxon>Amphibia</taxon>
        <taxon>Batrachia</taxon>
        <taxon>Anura</taxon>
        <taxon>Pipoidea</taxon>
        <taxon>Pipidae</taxon>
        <taxon>Xenopodinae</taxon>
        <taxon>Xenopus</taxon>
        <taxon>Xenopus</taxon>
    </lineage>
</organism>
<evidence type="ECO:0000313" key="1">
    <source>
        <dbReference type="EMBL" id="OCT65825.1"/>
    </source>
</evidence>
<proteinExistence type="predicted"/>
<dbReference type="EMBL" id="CM004481">
    <property type="protein sequence ID" value="OCT65825.1"/>
    <property type="molecule type" value="Genomic_DNA"/>
</dbReference>
<sequence>MYYKGIKETDVYCIWKLEIIGIIDLAKAHTGFISSFLKRTSFFLYSKVHLYLNRHAIQCTCNKKNIGLKV</sequence>
<dbReference type="Proteomes" id="UP000694892">
    <property type="component" value="Chromosome 8S"/>
</dbReference>
<accession>A0A974H607</accession>
<gene>
    <name evidence="1" type="ORF">XELAEV_18042075mg</name>
</gene>
<name>A0A974H607_XENLA</name>
<dbReference type="AlphaFoldDB" id="A0A974H607"/>
<protein>
    <submittedName>
        <fullName evidence="1">Uncharacterized protein</fullName>
    </submittedName>
</protein>